<evidence type="ECO:0000313" key="2">
    <source>
        <dbReference type="Proteomes" id="UP000215931"/>
    </source>
</evidence>
<evidence type="ECO:0000313" key="1">
    <source>
        <dbReference type="EMBL" id="PAP96068.1"/>
    </source>
</evidence>
<proteinExistence type="predicted"/>
<reference evidence="1 2" key="1">
    <citation type="submission" date="2017-08" db="EMBL/GenBank/DDBJ databases">
        <title>Mesorhizobium wenxinae sp. nov., a novel rhizobial species isolated from root nodules of chickpea (Cicer arietinum L.).</title>
        <authorList>
            <person name="Zhang J."/>
        </authorList>
    </citation>
    <scope>NUCLEOTIDE SEQUENCE [LARGE SCALE GENOMIC DNA]</scope>
    <source>
        <strain evidence="2">WYCCWR 10019</strain>
    </source>
</reference>
<dbReference type="RefSeq" id="WP_095518430.1">
    <property type="nucleotide sequence ID" value="NZ_NPKH01000016.1"/>
</dbReference>
<keyword evidence="2" id="KW-1185">Reference proteome</keyword>
<dbReference type="Pfam" id="PF19551">
    <property type="entry name" value="DUF6074"/>
    <property type="match status" value="1"/>
</dbReference>
<sequence length="83" mass="8897">MCDSNITAFPLHRRRKLVQGIARVLESKNGEDANAFWRSTAKTILIQLSESGIAPGLAKQEVGALLHAVLGDIATRSAAKLAE</sequence>
<dbReference type="Proteomes" id="UP000215931">
    <property type="component" value="Unassembled WGS sequence"/>
</dbReference>
<organism evidence="1 2">
    <name type="scientific">Mesorhizobium wenxiniae</name>
    <dbReference type="NCBI Taxonomy" id="2014805"/>
    <lineage>
        <taxon>Bacteria</taxon>
        <taxon>Pseudomonadati</taxon>
        <taxon>Pseudomonadota</taxon>
        <taxon>Alphaproteobacteria</taxon>
        <taxon>Hyphomicrobiales</taxon>
        <taxon>Phyllobacteriaceae</taxon>
        <taxon>Mesorhizobium</taxon>
    </lineage>
</organism>
<dbReference type="InterPro" id="IPR045720">
    <property type="entry name" value="DUF6074"/>
</dbReference>
<accession>A0A271KJT4</accession>
<dbReference type="OrthoDB" id="8083007at2"/>
<dbReference type="AlphaFoldDB" id="A0A271KJT4"/>
<gene>
    <name evidence="1" type="ORF">CIT31_09505</name>
</gene>
<dbReference type="EMBL" id="NPKH01000016">
    <property type="protein sequence ID" value="PAP96068.1"/>
    <property type="molecule type" value="Genomic_DNA"/>
</dbReference>
<name>A0A271KJT4_9HYPH</name>
<comment type="caution">
    <text evidence="1">The sequence shown here is derived from an EMBL/GenBank/DDBJ whole genome shotgun (WGS) entry which is preliminary data.</text>
</comment>
<protein>
    <submittedName>
        <fullName evidence="1">Uncharacterized protein</fullName>
    </submittedName>
</protein>